<dbReference type="PANTHER" id="PTHR42856">
    <property type="entry name" value="ACYL-COENZYME A THIOESTERASE PAAI"/>
    <property type="match status" value="1"/>
</dbReference>
<name>A0A7R9FUX5_9CRUS</name>
<reference evidence="3" key="1">
    <citation type="submission" date="2020-11" db="EMBL/GenBank/DDBJ databases">
        <authorList>
            <person name="Tran Van P."/>
        </authorList>
    </citation>
    <scope>NUCLEOTIDE SEQUENCE</scope>
</reference>
<dbReference type="OrthoDB" id="46529at2759"/>
<gene>
    <name evidence="3" type="ORF">DSTB1V02_LOCUS15450</name>
</gene>
<feature type="non-terminal residue" evidence="3">
    <location>
        <position position="86"/>
    </location>
</feature>
<evidence type="ECO:0000313" key="3">
    <source>
        <dbReference type="EMBL" id="CAD7255705.1"/>
    </source>
</evidence>
<dbReference type="Gene3D" id="3.10.129.10">
    <property type="entry name" value="Hotdog Thioesterase"/>
    <property type="match status" value="1"/>
</dbReference>
<dbReference type="EMBL" id="CAJPEV010048615">
    <property type="protein sequence ID" value="CAG0910456.1"/>
    <property type="molecule type" value="Genomic_DNA"/>
</dbReference>
<sequence>MTVQDRMLNGFAICHGGYITLLADTAFAYACNSYNDVTVASSLGIEFIAAVKGGDVLTAVATELNLAGRTGLYDINVSNQHGKRIA</sequence>
<dbReference type="GO" id="GO:0016289">
    <property type="term" value="F:acyl-CoA hydrolase activity"/>
    <property type="evidence" value="ECO:0007669"/>
    <property type="project" value="TreeGrafter"/>
</dbReference>
<proteinExistence type="predicted"/>
<keyword evidence="4" id="KW-1185">Reference proteome</keyword>
<accession>A0A7R9FUX5</accession>
<dbReference type="InterPro" id="IPR006683">
    <property type="entry name" value="Thioestr_dom"/>
</dbReference>
<organism evidence="3">
    <name type="scientific">Darwinula stevensoni</name>
    <dbReference type="NCBI Taxonomy" id="69355"/>
    <lineage>
        <taxon>Eukaryota</taxon>
        <taxon>Metazoa</taxon>
        <taxon>Ecdysozoa</taxon>
        <taxon>Arthropoda</taxon>
        <taxon>Crustacea</taxon>
        <taxon>Oligostraca</taxon>
        <taxon>Ostracoda</taxon>
        <taxon>Podocopa</taxon>
        <taxon>Podocopida</taxon>
        <taxon>Darwinulocopina</taxon>
        <taxon>Darwinuloidea</taxon>
        <taxon>Darwinulidae</taxon>
        <taxon>Darwinula</taxon>
    </lineage>
</organism>
<dbReference type="EMBL" id="LR948133">
    <property type="protein sequence ID" value="CAD7255705.1"/>
    <property type="molecule type" value="Genomic_DNA"/>
</dbReference>
<dbReference type="CDD" id="cd03443">
    <property type="entry name" value="PaaI_thioesterase"/>
    <property type="match status" value="1"/>
</dbReference>
<dbReference type="Pfam" id="PF03061">
    <property type="entry name" value="4HBT"/>
    <property type="match status" value="1"/>
</dbReference>
<dbReference type="AlphaFoldDB" id="A0A7R9FUX5"/>
<feature type="domain" description="Thioesterase" evidence="2">
    <location>
        <begin position="13"/>
        <end position="85"/>
    </location>
</feature>
<evidence type="ECO:0000313" key="4">
    <source>
        <dbReference type="Proteomes" id="UP000677054"/>
    </source>
</evidence>
<dbReference type="PANTHER" id="PTHR42856:SF1">
    <property type="entry name" value="ACYL-COENZYME A THIOESTERASE PAAI"/>
    <property type="match status" value="1"/>
</dbReference>
<protein>
    <recommendedName>
        <fullName evidence="2">Thioesterase domain-containing protein</fullName>
    </recommendedName>
</protein>
<dbReference type="InterPro" id="IPR029069">
    <property type="entry name" value="HotDog_dom_sf"/>
</dbReference>
<dbReference type="InterPro" id="IPR003736">
    <property type="entry name" value="PAAI_dom"/>
</dbReference>
<evidence type="ECO:0000256" key="1">
    <source>
        <dbReference type="ARBA" id="ARBA00022801"/>
    </source>
</evidence>
<keyword evidence="1" id="KW-0378">Hydrolase</keyword>
<dbReference type="Proteomes" id="UP000677054">
    <property type="component" value="Unassembled WGS sequence"/>
</dbReference>
<dbReference type="SUPFAM" id="SSF54637">
    <property type="entry name" value="Thioesterase/thiol ester dehydrase-isomerase"/>
    <property type="match status" value="1"/>
</dbReference>
<dbReference type="NCBIfam" id="TIGR00369">
    <property type="entry name" value="unchar_dom_1"/>
    <property type="match status" value="1"/>
</dbReference>
<evidence type="ECO:0000259" key="2">
    <source>
        <dbReference type="Pfam" id="PF03061"/>
    </source>
</evidence>
<dbReference type="InterPro" id="IPR052723">
    <property type="entry name" value="Acyl-CoA_thioesterase_PaaI"/>
</dbReference>